<dbReference type="AlphaFoldDB" id="A0A930VMD3"/>
<keyword evidence="2" id="KW-0378">Hydrolase</keyword>
<dbReference type="PANTHER" id="PTHR43689">
    <property type="entry name" value="HYDROLASE"/>
    <property type="match status" value="1"/>
</dbReference>
<comment type="caution">
    <text evidence="2">The sequence shown here is derived from an EMBL/GenBank/DDBJ whole genome shotgun (WGS) entry which is preliminary data.</text>
</comment>
<feature type="domain" description="AB hydrolase-1" evidence="1">
    <location>
        <begin position="79"/>
        <end position="279"/>
    </location>
</feature>
<dbReference type="Gene3D" id="3.40.50.1820">
    <property type="entry name" value="alpha/beta hydrolase"/>
    <property type="match status" value="1"/>
</dbReference>
<dbReference type="SUPFAM" id="SSF53474">
    <property type="entry name" value="alpha/beta-Hydrolases"/>
    <property type="match status" value="1"/>
</dbReference>
<dbReference type="InterPro" id="IPR029058">
    <property type="entry name" value="AB_hydrolase_fold"/>
</dbReference>
<dbReference type="PANTHER" id="PTHR43689:SF8">
    <property type="entry name" value="ALPHA_BETA-HYDROLASES SUPERFAMILY PROTEIN"/>
    <property type="match status" value="1"/>
</dbReference>
<dbReference type="GO" id="GO:0016787">
    <property type="term" value="F:hydrolase activity"/>
    <property type="evidence" value="ECO:0007669"/>
    <property type="project" value="UniProtKB-KW"/>
</dbReference>
<reference evidence="2" key="1">
    <citation type="submission" date="2020-11" db="EMBL/GenBank/DDBJ databases">
        <title>Nocardioides cynanchi sp. nov., isolated from soil of rhizosphere of Cynanchum wilfordii.</title>
        <authorList>
            <person name="Lee J.-S."/>
            <person name="Suh M.K."/>
            <person name="Kim J.-S."/>
        </authorList>
    </citation>
    <scope>NUCLEOTIDE SEQUENCE</scope>
    <source>
        <strain evidence="2">KCTC 19276</strain>
    </source>
</reference>
<dbReference type="Pfam" id="PF12697">
    <property type="entry name" value="Abhydrolase_6"/>
    <property type="match status" value="1"/>
</dbReference>
<gene>
    <name evidence="2" type="ORF">ISU10_06925</name>
</gene>
<accession>A0A930VMD3</accession>
<keyword evidence="3" id="KW-1185">Reference proteome</keyword>
<dbReference type="RefSeq" id="WP_194695649.1">
    <property type="nucleotide sequence ID" value="NZ_JADKPO010000007.1"/>
</dbReference>
<protein>
    <submittedName>
        <fullName evidence="2">Alpha/beta hydrolase</fullName>
    </submittedName>
</protein>
<dbReference type="EMBL" id="JADKPO010000007">
    <property type="protein sequence ID" value="MBF4767498.1"/>
    <property type="molecule type" value="Genomic_DNA"/>
</dbReference>
<name>A0A930VMD3_9ACTN</name>
<dbReference type="InterPro" id="IPR000073">
    <property type="entry name" value="AB_hydrolase_1"/>
</dbReference>
<proteinExistence type="predicted"/>
<organism evidence="2 3">
    <name type="scientific">Nocardioides agariphilus</name>
    <dbReference type="NCBI Taxonomy" id="433664"/>
    <lineage>
        <taxon>Bacteria</taxon>
        <taxon>Bacillati</taxon>
        <taxon>Actinomycetota</taxon>
        <taxon>Actinomycetes</taxon>
        <taxon>Propionibacteriales</taxon>
        <taxon>Nocardioidaceae</taxon>
        <taxon>Nocardioides</taxon>
    </lineage>
</organism>
<evidence type="ECO:0000313" key="2">
    <source>
        <dbReference type="EMBL" id="MBF4767498.1"/>
    </source>
</evidence>
<evidence type="ECO:0000313" key="3">
    <source>
        <dbReference type="Proteomes" id="UP000660668"/>
    </source>
</evidence>
<evidence type="ECO:0000259" key="1">
    <source>
        <dbReference type="Pfam" id="PF12697"/>
    </source>
</evidence>
<sequence>MSSFQKSTIVRIRTGLARGWFRVVDQVAPHVAARIARDLWFTVPPQPEAAGLPAGGTPFSVESLGATVRGHVWGEGPVVYLVHGWGGRGSQLGSFVPPLVSRGYRVVVFDGPSHGDSDPGPSGPQRSHGVELGKALDAVFAKFGPAEAVVAHSLGAISTLLTLRFGWLSTKRLVLVAPMVAALPLFDQYQRILGFGHRTRRAFDRLLDDFVGVPMAEFDAIHQASHVDPVPTLVIHDRGDRQTPYAGAVRLVESLPDARLVSTEGLGHRSILKDPSVVRQAVDFLAGTDAREGAA</sequence>
<dbReference type="Proteomes" id="UP000660668">
    <property type="component" value="Unassembled WGS sequence"/>
</dbReference>